<dbReference type="AlphaFoldDB" id="A0A2G6KDI3"/>
<evidence type="ECO:0000256" key="2">
    <source>
        <dbReference type="ARBA" id="ARBA00023125"/>
    </source>
</evidence>
<evidence type="ECO:0000313" key="6">
    <source>
        <dbReference type="EMBL" id="PIE33707.1"/>
    </source>
</evidence>
<dbReference type="SUPFAM" id="SSF46785">
    <property type="entry name" value="Winged helix' DNA-binding domain"/>
    <property type="match status" value="1"/>
</dbReference>
<dbReference type="GO" id="GO:0003677">
    <property type="term" value="F:DNA binding"/>
    <property type="evidence" value="ECO:0007669"/>
    <property type="project" value="UniProtKB-KW"/>
</dbReference>
<evidence type="ECO:0000313" key="7">
    <source>
        <dbReference type="Proteomes" id="UP000230821"/>
    </source>
</evidence>
<dbReference type="SMART" id="SM00346">
    <property type="entry name" value="HTH_ICLR"/>
    <property type="match status" value="1"/>
</dbReference>
<evidence type="ECO:0000259" key="5">
    <source>
        <dbReference type="PROSITE" id="PS51078"/>
    </source>
</evidence>
<dbReference type="InterPro" id="IPR005471">
    <property type="entry name" value="Tscrpt_reg_IclR_N"/>
</dbReference>
<accession>A0A2G6KDI3</accession>
<keyword evidence="2" id="KW-0238">DNA-binding</keyword>
<protein>
    <recommendedName>
        <fullName evidence="8">IclR family transcriptional regulator</fullName>
    </recommendedName>
</protein>
<dbReference type="InterPro" id="IPR014757">
    <property type="entry name" value="Tscrpt_reg_IclR_C"/>
</dbReference>
<dbReference type="SUPFAM" id="SSF55781">
    <property type="entry name" value="GAF domain-like"/>
    <property type="match status" value="1"/>
</dbReference>
<gene>
    <name evidence="6" type="ORF">CSA56_10285</name>
</gene>
<evidence type="ECO:0000259" key="4">
    <source>
        <dbReference type="PROSITE" id="PS51077"/>
    </source>
</evidence>
<dbReference type="InterPro" id="IPR036388">
    <property type="entry name" value="WH-like_DNA-bd_sf"/>
</dbReference>
<dbReference type="Gene3D" id="1.10.10.10">
    <property type="entry name" value="Winged helix-like DNA-binding domain superfamily/Winged helix DNA-binding domain"/>
    <property type="match status" value="1"/>
</dbReference>
<dbReference type="GO" id="GO:0045892">
    <property type="term" value="P:negative regulation of DNA-templated transcription"/>
    <property type="evidence" value="ECO:0007669"/>
    <property type="project" value="TreeGrafter"/>
</dbReference>
<organism evidence="6 7">
    <name type="scientific">candidate division KSB3 bacterium</name>
    <dbReference type="NCBI Taxonomy" id="2044937"/>
    <lineage>
        <taxon>Bacteria</taxon>
        <taxon>candidate division KSB3</taxon>
    </lineage>
</organism>
<dbReference type="PANTHER" id="PTHR30136:SF24">
    <property type="entry name" value="HTH-TYPE TRANSCRIPTIONAL REPRESSOR ALLR"/>
    <property type="match status" value="1"/>
</dbReference>
<evidence type="ECO:0000256" key="3">
    <source>
        <dbReference type="ARBA" id="ARBA00023163"/>
    </source>
</evidence>
<dbReference type="InterPro" id="IPR029016">
    <property type="entry name" value="GAF-like_dom_sf"/>
</dbReference>
<evidence type="ECO:0008006" key="8">
    <source>
        <dbReference type="Google" id="ProtNLM"/>
    </source>
</evidence>
<dbReference type="InterPro" id="IPR036390">
    <property type="entry name" value="WH_DNA-bd_sf"/>
</dbReference>
<dbReference type="Proteomes" id="UP000230821">
    <property type="component" value="Unassembled WGS sequence"/>
</dbReference>
<dbReference type="GO" id="GO:0003700">
    <property type="term" value="F:DNA-binding transcription factor activity"/>
    <property type="evidence" value="ECO:0007669"/>
    <property type="project" value="TreeGrafter"/>
</dbReference>
<evidence type="ECO:0000256" key="1">
    <source>
        <dbReference type="ARBA" id="ARBA00023015"/>
    </source>
</evidence>
<proteinExistence type="predicted"/>
<dbReference type="PANTHER" id="PTHR30136">
    <property type="entry name" value="HELIX-TURN-HELIX TRANSCRIPTIONAL REGULATOR, ICLR FAMILY"/>
    <property type="match status" value="1"/>
</dbReference>
<dbReference type="InterPro" id="IPR050707">
    <property type="entry name" value="HTH_MetabolicPath_Reg"/>
</dbReference>
<feature type="domain" description="HTH iclR-type" evidence="4">
    <location>
        <begin position="4"/>
        <end position="66"/>
    </location>
</feature>
<name>A0A2G6KDI3_9BACT</name>
<reference evidence="6 7" key="1">
    <citation type="submission" date="2017-10" db="EMBL/GenBank/DDBJ databases">
        <title>Novel microbial diversity and functional potential in the marine mammal oral microbiome.</title>
        <authorList>
            <person name="Dudek N.K."/>
            <person name="Sun C.L."/>
            <person name="Burstein D."/>
            <person name="Kantor R.S."/>
            <person name="Aliaga Goltsman D.S."/>
            <person name="Bik E.M."/>
            <person name="Thomas B.C."/>
            <person name="Banfield J.F."/>
            <person name="Relman D.A."/>
        </authorList>
    </citation>
    <scope>NUCLEOTIDE SEQUENCE [LARGE SCALE GENOMIC DNA]</scope>
    <source>
        <strain evidence="6">DOLJORAL78_47_16</strain>
    </source>
</reference>
<dbReference type="Gene3D" id="3.30.450.40">
    <property type="match status" value="1"/>
</dbReference>
<feature type="domain" description="IclR-ED" evidence="5">
    <location>
        <begin position="67"/>
        <end position="249"/>
    </location>
</feature>
<dbReference type="Pfam" id="PF01614">
    <property type="entry name" value="IclR_C"/>
    <property type="match status" value="1"/>
</dbReference>
<comment type="caution">
    <text evidence="6">The sequence shown here is derived from an EMBL/GenBank/DDBJ whole genome shotgun (WGS) entry which is preliminary data.</text>
</comment>
<dbReference type="PROSITE" id="PS51077">
    <property type="entry name" value="HTH_ICLR"/>
    <property type="match status" value="1"/>
</dbReference>
<dbReference type="FunFam" id="1.10.10.10:FF:000056">
    <property type="entry name" value="IclR family transcriptional regulator"/>
    <property type="match status" value="1"/>
</dbReference>
<keyword evidence="1" id="KW-0805">Transcription regulation</keyword>
<dbReference type="PROSITE" id="PS51078">
    <property type="entry name" value="ICLR_ED"/>
    <property type="match status" value="1"/>
</dbReference>
<dbReference type="EMBL" id="PDSK01000095">
    <property type="protein sequence ID" value="PIE33707.1"/>
    <property type="molecule type" value="Genomic_DNA"/>
</dbReference>
<dbReference type="Pfam" id="PF09339">
    <property type="entry name" value="HTH_IclR"/>
    <property type="match status" value="1"/>
</dbReference>
<keyword evidence="3" id="KW-0804">Transcription</keyword>
<sequence>MKEVQSLERGIHILFQFSRKRPAMTAEEIAMAVGLPKSSIYRFLRTFTKHGLLERDALTGQYYLGLRLLELEEVVHSKIDIETVSKPFLTALGEFSGETVQLNILHGDHGICVYGVESPSAFRLAPEKGRVIPLYAGASGTSILAFMDREERNIICEGPLEQFTPYTITEPEILKRHLDEIYKQGYVITEQEVYIGSLGIAAPVFGRDQKVLGSISLSGPIQRIDEERKIAIRDELIRTAKEVTDRMIRLGR</sequence>